<name>A0ABT7JKF6_9DEIO</name>
<evidence type="ECO:0000256" key="1">
    <source>
        <dbReference type="ARBA" id="ARBA00023125"/>
    </source>
</evidence>
<dbReference type="SUPFAM" id="SSF56349">
    <property type="entry name" value="DNA breaking-rejoining enzymes"/>
    <property type="match status" value="1"/>
</dbReference>
<evidence type="ECO:0000256" key="3">
    <source>
        <dbReference type="SAM" id="MobiDB-lite"/>
    </source>
</evidence>
<dbReference type="Proteomes" id="UP001302059">
    <property type="component" value="Unassembled WGS sequence"/>
</dbReference>
<dbReference type="Pfam" id="PF14659">
    <property type="entry name" value="Phage_int_SAM_3"/>
    <property type="match status" value="1"/>
</dbReference>
<dbReference type="PROSITE" id="PS51900">
    <property type="entry name" value="CB"/>
    <property type="match status" value="1"/>
</dbReference>
<keyword evidence="1 2" id="KW-0238">DNA-binding</keyword>
<evidence type="ECO:0000313" key="6">
    <source>
        <dbReference type="Proteomes" id="UP001302059"/>
    </source>
</evidence>
<evidence type="ECO:0000259" key="4">
    <source>
        <dbReference type="PROSITE" id="PS51900"/>
    </source>
</evidence>
<sequence>MAIRRRVGEGTVHPVVWKGKVVGYRGLAIYCDPVTGKRRRKSVSRRTRAATERALRKLIRTLPQGQARPKTARPPALPPGASPGSMHALLLRWLDYKARDVRPSTWRGYVQALERVLPSLGTRPLGQLTVLDVEDLVGHLQTESGPRLAGRVLHVLRMALQQAVRWQLVPGNVAQHARLAHVLRPELTV</sequence>
<gene>
    <name evidence="5" type="ORF">QOL99_15440</name>
</gene>
<reference evidence="5 6" key="1">
    <citation type="submission" date="2023-05" db="EMBL/GenBank/DDBJ databases">
        <authorList>
            <person name="Gao F."/>
        </authorList>
    </citation>
    <scope>NUCLEOTIDE SEQUENCE [LARGE SCALE GENOMIC DNA]</scope>
    <source>
        <strain evidence="5 6">MIMF12</strain>
    </source>
</reference>
<organism evidence="5 6">
    <name type="scientific">Deinococcus rhizophilus</name>
    <dbReference type="NCBI Taxonomy" id="3049544"/>
    <lineage>
        <taxon>Bacteria</taxon>
        <taxon>Thermotogati</taxon>
        <taxon>Deinococcota</taxon>
        <taxon>Deinococci</taxon>
        <taxon>Deinococcales</taxon>
        <taxon>Deinococcaceae</taxon>
        <taxon>Deinococcus</taxon>
    </lineage>
</organism>
<feature type="region of interest" description="Disordered" evidence="3">
    <location>
        <begin position="61"/>
        <end position="81"/>
    </location>
</feature>
<dbReference type="RefSeq" id="WP_285525126.1">
    <property type="nucleotide sequence ID" value="NZ_JASNGB010000221.1"/>
</dbReference>
<dbReference type="Gene3D" id="1.10.150.130">
    <property type="match status" value="1"/>
</dbReference>
<proteinExistence type="predicted"/>
<feature type="domain" description="Core-binding (CB)" evidence="4">
    <location>
        <begin position="84"/>
        <end position="168"/>
    </location>
</feature>
<dbReference type="InterPro" id="IPR004107">
    <property type="entry name" value="Integrase_SAM-like_N"/>
</dbReference>
<evidence type="ECO:0000313" key="5">
    <source>
        <dbReference type="EMBL" id="MDL2345532.1"/>
    </source>
</evidence>
<dbReference type="InterPro" id="IPR044068">
    <property type="entry name" value="CB"/>
</dbReference>
<dbReference type="EMBL" id="JASNGB010000221">
    <property type="protein sequence ID" value="MDL2345532.1"/>
    <property type="molecule type" value="Genomic_DNA"/>
</dbReference>
<comment type="caution">
    <text evidence="5">The sequence shown here is derived from an EMBL/GenBank/DDBJ whole genome shotgun (WGS) entry which is preliminary data.</text>
</comment>
<keyword evidence="6" id="KW-1185">Reference proteome</keyword>
<dbReference type="InterPro" id="IPR010998">
    <property type="entry name" value="Integrase_recombinase_N"/>
</dbReference>
<protein>
    <recommendedName>
        <fullName evidence="4">Core-binding (CB) domain-containing protein</fullName>
    </recommendedName>
</protein>
<accession>A0ABT7JKF6</accession>
<evidence type="ECO:0000256" key="2">
    <source>
        <dbReference type="PROSITE-ProRule" id="PRU01248"/>
    </source>
</evidence>
<dbReference type="InterPro" id="IPR011010">
    <property type="entry name" value="DNA_brk_join_enz"/>
</dbReference>